<name>A0A2P7B4K5_9HYPH</name>
<sequence>MRKLISAICAVLISVGTFGAAEVANAAPLTVQKPIEAATNNPNVENVRHRDRWDRRWDRRHYRRHHGWDRRHYGWDRRYHNRRWDRRWDRRYYRRWDRPRYYRSWDDGPYYNRYYRRSGVNVILDF</sequence>
<feature type="signal peptide" evidence="1">
    <location>
        <begin position="1"/>
        <end position="26"/>
    </location>
</feature>
<organism evidence="2 3">
    <name type="scientific">Phyllobacterium sophorae</name>
    <dbReference type="NCBI Taxonomy" id="1520277"/>
    <lineage>
        <taxon>Bacteria</taxon>
        <taxon>Pseudomonadati</taxon>
        <taxon>Pseudomonadota</taxon>
        <taxon>Alphaproteobacteria</taxon>
        <taxon>Hyphomicrobiales</taxon>
        <taxon>Phyllobacteriaceae</taxon>
        <taxon>Phyllobacterium</taxon>
    </lineage>
</organism>
<evidence type="ECO:0000256" key="1">
    <source>
        <dbReference type="SAM" id="SignalP"/>
    </source>
</evidence>
<keyword evidence="1" id="KW-0732">Signal</keyword>
<evidence type="ECO:0000313" key="2">
    <source>
        <dbReference type="EMBL" id="PSH61388.1"/>
    </source>
</evidence>
<evidence type="ECO:0000313" key="3">
    <source>
        <dbReference type="Proteomes" id="UP000241764"/>
    </source>
</evidence>
<feature type="chain" id="PRO_5015137361" description="BA14K family protein" evidence="1">
    <location>
        <begin position="27"/>
        <end position="126"/>
    </location>
</feature>
<evidence type="ECO:0008006" key="4">
    <source>
        <dbReference type="Google" id="ProtNLM"/>
    </source>
</evidence>
<protein>
    <recommendedName>
        <fullName evidence="4">BA14K family protein</fullName>
    </recommendedName>
</protein>
<comment type="caution">
    <text evidence="2">The sequence shown here is derived from an EMBL/GenBank/DDBJ whole genome shotgun (WGS) entry which is preliminary data.</text>
</comment>
<dbReference type="Proteomes" id="UP000241764">
    <property type="component" value="Unassembled WGS sequence"/>
</dbReference>
<keyword evidence="3" id="KW-1185">Reference proteome</keyword>
<gene>
    <name evidence="2" type="ORF">CU103_23810</name>
</gene>
<dbReference type="AlphaFoldDB" id="A0A2P7B4K5"/>
<dbReference type="OrthoDB" id="8117476at2"/>
<dbReference type="EMBL" id="PGGM01000013">
    <property type="protein sequence ID" value="PSH61388.1"/>
    <property type="molecule type" value="Genomic_DNA"/>
</dbReference>
<dbReference type="RefSeq" id="WP_106666507.1">
    <property type="nucleotide sequence ID" value="NZ_PGGM01000013.1"/>
</dbReference>
<accession>A0A2P7B4K5</accession>
<proteinExistence type="predicted"/>
<reference evidence="3" key="1">
    <citation type="submission" date="2017-11" db="EMBL/GenBank/DDBJ databases">
        <authorList>
            <person name="Kuznetsova I."/>
            <person name="Sazanova A."/>
            <person name="Chirak E."/>
            <person name="Safronova V."/>
            <person name="Willems A."/>
        </authorList>
    </citation>
    <scope>NUCLEOTIDE SEQUENCE [LARGE SCALE GENOMIC DNA]</scope>
    <source>
        <strain evidence="3">CCBAU 03422</strain>
    </source>
</reference>